<organism evidence="3 4">
    <name type="scientific">Tritrichomonas musculus</name>
    <dbReference type="NCBI Taxonomy" id="1915356"/>
    <lineage>
        <taxon>Eukaryota</taxon>
        <taxon>Metamonada</taxon>
        <taxon>Parabasalia</taxon>
        <taxon>Tritrichomonadida</taxon>
        <taxon>Tritrichomonadidae</taxon>
        <taxon>Tritrichomonas</taxon>
    </lineage>
</organism>
<name>A0ABR2K4L2_9EUKA</name>
<gene>
    <name evidence="3" type="ORF">M9Y10_041133</name>
</gene>
<comment type="caution">
    <text evidence="3">The sequence shown here is derived from an EMBL/GenBank/DDBJ whole genome shotgun (WGS) entry which is preliminary data.</text>
</comment>
<sequence>MDTSILQSNQHSQDQFDSTNTFSPKQTLTPITFAPTPSATSSSSTNFLASAEMVIFYIILGIVVVILTVAFIIYRFCKKKEIIITVNPNEVNVIEEMNQPLADNPNLPDEGLVQI</sequence>
<keyword evidence="2" id="KW-0812">Transmembrane</keyword>
<keyword evidence="2" id="KW-0472">Membrane</keyword>
<keyword evidence="4" id="KW-1185">Reference proteome</keyword>
<reference evidence="3 4" key="1">
    <citation type="submission" date="2024-04" db="EMBL/GenBank/DDBJ databases">
        <title>Tritrichomonas musculus Genome.</title>
        <authorList>
            <person name="Alves-Ferreira E."/>
            <person name="Grigg M."/>
            <person name="Lorenzi H."/>
            <person name="Galac M."/>
        </authorList>
    </citation>
    <scope>NUCLEOTIDE SEQUENCE [LARGE SCALE GENOMIC DNA]</scope>
    <source>
        <strain evidence="3 4">EAF2021</strain>
    </source>
</reference>
<feature type="region of interest" description="Disordered" evidence="1">
    <location>
        <begin position="1"/>
        <end position="44"/>
    </location>
</feature>
<evidence type="ECO:0000256" key="2">
    <source>
        <dbReference type="SAM" id="Phobius"/>
    </source>
</evidence>
<evidence type="ECO:0000313" key="4">
    <source>
        <dbReference type="Proteomes" id="UP001470230"/>
    </source>
</evidence>
<proteinExistence type="predicted"/>
<feature type="transmembrane region" description="Helical" evidence="2">
    <location>
        <begin position="54"/>
        <end position="74"/>
    </location>
</feature>
<dbReference type="EMBL" id="JAPFFF010000007">
    <property type="protein sequence ID" value="KAK8885681.1"/>
    <property type="molecule type" value="Genomic_DNA"/>
</dbReference>
<evidence type="ECO:0000256" key="1">
    <source>
        <dbReference type="SAM" id="MobiDB-lite"/>
    </source>
</evidence>
<protein>
    <submittedName>
        <fullName evidence="3">Uncharacterized protein</fullName>
    </submittedName>
</protein>
<accession>A0ABR2K4L2</accession>
<keyword evidence="2" id="KW-1133">Transmembrane helix</keyword>
<evidence type="ECO:0000313" key="3">
    <source>
        <dbReference type="EMBL" id="KAK8885681.1"/>
    </source>
</evidence>
<feature type="compositionally biased region" description="Low complexity" evidence="1">
    <location>
        <begin position="32"/>
        <end position="44"/>
    </location>
</feature>
<dbReference type="Proteomes" id="UP001470230">
    <property type="component" value="Unassembled WGS sequence"/>
</dbReference>
<feature type="compositionally biased region" description="Polar residues" evidence="1">
    <location>
        <begin position="1"/>
        <end position="30"/>
    </location>
</feature>